<name>A0A365P457_9FLAO</name>
<organism evidence="1 2">
    <name type="scientific">Flavobacterium tibetense</name>
    <dbReference type="NCBI Taxonomy" id="2233533"/>
    <lineage>
        <taxon>Bacteria</taxon>
        <taxon>Pseudomonadati</taxon>
        <taxon>Bacteroidota</taxon>
        <taxon>Flavobacteriia</taxon>
        <taxon>Flavobacteriales</taxon>
        <taxon>Flavobacteriaceae</taxon>
        <taxon>Flavobacterium</taxon>
    </lineage>
</organism>
<evidence type="ECO:0000313" key="1">
    <source>
        <dbReference type="EMBL" id="RBA29315.1"/>
    </source>
</evidence>
<dbReference type="EMBL" id="QLST01000003">
    <property type="protein sequence ID" value="RBA29315.1"/>
    <property type="molecule type" value="Genomic_DNA"/>
</dbReference>
<protein>
    <submittedName>
        <fullName evidence="1">Uncharacterized protein</fullName>
    </submittedName>
</protein>
<proteinExistence type="predicted"/>
<sequence length="270" mass="31891">MRKNTLIISLSILLIGLLTFRLFFQEKNDLPCVLSNKDFTELENCIKKLTVQDEIRGRWIYLRELSPDFKEGIFEYYQHIYKDGKKSDSYEVFQIKLITAENDIIHYEFSEQKNKKVKSDWSDSYIWKPYYVLIERFKNEKKLNNLKTTFKNNFQAELNEKELFLKDYTYGENCGVGAMNSKERIELNDFVVKNNKNSILNWLKSTNSEKQLYAVEGILKLIKSGSQFSKQELDLFRKVTDKKGTIKVCHGCIYSTQEVSEIIKNIKSQL</sequence>
<comment type="caution">
    <text evidence="1">The sequence shown here is derived from an EMBL/GenBank/DDBJ whole genome shotgun (WGS) entry which is preliminary data.</text>
</comment>
<dbReference type="AlphaFoldDB" id="A0A365P457"/>
<keyword evidence="2" id="KW-1185">Reference proteome</keyword>
<accession>A0A365P457</accession>
<evidence type="ECO:0000313" key="2">
    <source>
        <dbReference type="Proteomes" id="UP000253319"/>
    </source>
</evidence>
<dbReference type="RefSeq" id="WP_113988334.1">
    <property type="nucleotide sequence ID" value="NZ_QLST01000003.1"/>
</dbReference>
<gene>
    <name evidence="1" type="ORF">DPN68_03955</name>
</gene>
<dbReference type="Proteomes" id="UP000253319">
    <property type="component" value="Unassembled WGS sequence"/>
</dbReference>
<reference evidence="1 2" key="1">
    <citation type="submission" date="2018-06" db="EMBL/GenBank/DDBJ databases">
        <title>Flavobacterium tibetense sp. nov., isolated from a wetland YonghuCo on Tibetan Plateau.</title>
        <authorList>
            <person name="Xing P."/>
            <person name="Phurbu D."/>
            <person name="Lu H."/>
        </authorList>
    </citation>
    <scope>NUCLEOTIDE SEQUENCE [LARGE SCALE GENOMIC DNA]</scope>
    <source>
        <strain evidence="1 2">YH5</strain>
    </source>
</reference>
<dbReference type="OrthoDB" id="1347235at2"/>